<feature type="compositionally biased region" description="Basic residues" evidence="1">
    <location>
        <begin position="211"/>
        <end position="220"/>
    </location>
</feature>
<sequence>MSSSHLDLDRLWPMSRHSLALALSTRTDSMPAVITRLVEHEPTLLYVLSARPTAGLFHSLFVRPSSTRPLCSPSLIGLTHSSRHDQTYHPSSRPILSAISATGIRKLVRLRILMLVHHTMLQLTKGSSILCTGTFSLTVTSQHSPSLAATTLSSLARGKKVDVIIDVDETEPPKSLAEIKYRKDANEWLDTCTWISRALLAGDERTAYPHAHQRQAKPARPRGGLVPKTPRRRCAQVLSGPAPLH</sequence>
<keyword evidence="3" id="KW-1185">Reference proteome</keyword>
<dbReference type="AlphaFoldDB" id="A0A1Y2HXV1"/>
<name>A0A1Y2HXV1_9FUNG</name>
<accession>A0A1Y2HXV1</accession>
<dbReference type="Proteomes" id="UP000193411">
    <property type="component" value="Unassembled WGS sequence"/>
</dbReference>
<proteinExistence type="predicted"/>
<gene>
    <name evidence="2" type="ORF">BCR44DRAFT_1281626</name>
</gene>
<evidence type="ECO:0000313" key="3">
    <source>
        <dbReference type="Proteomes" id="UP000193411"/>
    </source>
</evidence>
<evidence type="ECO:0000256" key="1">
    <source>
        <dbReference type="SAM" id="MobiDB-lite"/>
    </source>
</evidence>
<dbReference type="EMBL" id="MCFL01000007">
    <property type="protein sequence ID" value="ORZ38774.1"/>
    <property type="molecule type" value="Genomic_DNA"/>
</dbReference>
<reference evidence="2 3" key="1">
    <citation type="submission" date="2016-07" db="EMBL/GenBank/DDBJ databases">
        <title>Pervasive Adenine N6-methylation of Active Genes in Fungi.</title>
        <authorList>
            <consortium name="DOE Joint Genome Institute"/>
            <person name="Mondo S.J."/>
            <person name="Dannebaum R.O."/>
            <person name="Kuo R.C."/>
            <person name="Labutti K."/>
            <person name="Haridas S."/>
            <person name="Kuo A."/>
            <person name="Salamov A."/>
            <person name="Ahrendt S.R."/>
            <person name="Lipzen A."/>
            <person name="Sullivan W."/>
            <person name="Andreopoulos W.B."/>
            <person name="Clum A."/>
            <person name="Lindquist E."/>
            <person name="Daum C."/>
            <person name="Ramamoorthy G.K."/>
            <person name="Gryganskyi A."/>
            <person name="Culley D."/>
            <person name="Magnuson J.K."/>
            <person name="James T.Y."/>
            <person name="O'Malley M.A."/>
            <person name="Stajich J.E."/>
            <person name="Spatafora J.W."/>
            <person name="Visel A."/>
            <person name="Grigoriev I.V."/>
        </authorList>
    </citation>
    <scope>NUCLEOTIDE SEQUENCE [LARGE SCALE GENOMIC DNA]</scope>
    <source>
        <strain evidence="2 3">PL171</strain>
    </source>
</reference>
<comment type="caution">
    <text evidence="2">The sequence shown here is derived from an EMBL/GenBank/DDBJ whole genome shotgun (WGS) entry which is preliminary data.</text>
</comment>
<evidence type="ECO:0000313" key="2">
    <source>
        <dbReference type="EMBL" id="ORZ38774.1"/>
    </source>
</evidence>
<organism evidence="2 3">
    <name type="scientific">Catenaria anguillulae PL171</name>
    <dbReference type="NCBI Taxonomy" id="765915"/>
    <lineage>
        <taxon>Eukaryota</taxon>
        <taxon>Fungi</taxon>
        <taxon>Fungi incertae sedis</taxon>
        <taxon>Blastocladiomycota</taxon>
        <taxon>Blastocladiomycetes</taxon>
        <taxon>Blastocladiales</taxon>
        <taxon>Catenariaceae</taxon>
        <taxon>Catenaria</taxon>
    </lineage>
</organism>
<protein>
    <submittedName>
        <fullName evidence="2">Uncharacterized protein</fullName>
    </submittedName>
</protein>
<feature type="region of interest" description="Disordered" evidence="1">
    <location>
        <begin position="209"/>
        <end position="245"/>
    </location>
</feature>